<dbReference type="AlphaFoldDB" id="A0A4R2PFV7"/>
<name>A0A4R2PFV7_RHOSA</name>
<proteinExistence type="predicted"/>
<accession>A0A4R2PFV7</accession>
<reference evidence="1 2" key="1">
    <citation type="submission" date="2019-03" db="EMBL/GenBank/DDBJ databases">
        <title>Genomic Encyclopedia of Type Strains, Phase IV (KMG-IV): sequencing the most valuable type-strain genomes for metagenomic binning, comparative biology and taxonomic classification.</title>
        <authorList>
            <person name="Goeker M."/>
        </authorList>
    </citation>
    <scope>NUCLEOTIDE SEQUENCE [LARGE SCALE GENOMIC DNA]</scope>
    <source>
        <strain evidence="1 2">DSM 2132</strain>
    </source>
</reference>
<dbReference type="OrthoDB" id="7272316at2"/>
<evidence type="ECO:0000313" key="1">
    <source>
        <dbReference type="EMBL" id="TCP33041.1"/>
    </source>
</evidence>
<keyword evidence="2" id="KW-1185">Reference proteome</keyword>
<dbReference type="EMBL" id="SLXO01000008">
    <property type="protein sequence ID" value="TCP33041.1"/>
    <property type="molecule type" value="Genomic_DNA"/>
</dbReference>
<gene>
    <name evidence="1" type="ORF">EV659_108141</name>
</gene>
<organism evidence="1 2">
    <name type="scientific">Rhodothalassium salexigens DSM 2132</name>
    <dbReference type="NCBI Taxonomy" id="1188247"/>
    <lineage>
        <taxon>Bacteria</taxon>
        <taxon>Pseudomonadati</taxon>
        <taxon>Pseudomonadota</taxon>
        <taxon>Alphaproteobacteria</taxon>
        <taxon>Rhodothalassiales</taxon>
        <taxon>Rhodothalassiaceae</taxon>
        <taxon>Rhodothalassium</taxon>
    </lineage>
</organism>
<dbReference type="RefSeq" id="WP_132708968.1">
    <property type="nucleotide sequence ID" value="NZ_JACIGF010000008.1"/>
</dbReference>
<dbReference type="Proteomes" id="UP000295399">
    <property type="component" value="Unassembled WGS sequence"/>
</dbReference>
<evidence type="ECO:0000313" key="2">
    <source>
        <dbReference type="Proteomes" id="UP000295399"/>
    </source>
</evidence>
<comment type="caution">
    <text evidence="1">The sequence shown here is derived from an EMBL/GenBank/DDBJ whole genome shotgun (WGS) entry which is preliminary data.</text>
</comment>
<protein>
    <submittedName>
        <fullName evidence="1">Uncharacterized protein</fullName>
    </submittedName>
</protein>
<sequence>MAETQGIDIVATLQTLVGQPGSDQRVMLLCQILAQGGERFVPVTPLADPAPLVDRAFWAQAHTLSRDAVIDWVERGLNHEVLTGAATAAEAGRPVLIHGTGATGRRALTLLIEAGHRPRGFVTPRAHMAAETLNGLPVLPAETLDEAAAARLGTKARPFVIIASSYALLLDDYEAAGYVLRRDVIC</sequence>
<dbReference type="InParanoid" id="A0A4R2PFV7"/>